<dbReference type="Pfam" id="PF11363">
    <property type="entry name" value="DUF3164"/>
    <property type="match status" value="1"/>
</dbReference>
<keyword evidence="1" id="KW-0175">Coiled coil</keyword>
<protein>
    <submittedName>
        <fullName evidence="2">DUF3164 family protein</fullName>
    </submittedName>
</protein>
<evidence type="ECO:0000313" key="3">
    <source>
        <dbReference type="Proteomes" id="UP000323567"/>
    </source>
</evidence>
<comment type="caution">
    <text evidence="2">The sequence shown here is derived from an EMBL/GenBank/DDBJ whole genome shotgun (WGS) entry which is preliminary data.</text>
</comment>
<accession>A0A5B3G998</accession>
<organism evidence="2 3">
    <name type="scientific">Alistipes shahii</name>
    <dbReference type="NCBI Taxonomy" id="328814"/>
    <lineage>
        <taxon>Bacteria</taxon>
        <taxon>Pseudomonadati</taxon>
        <taxon>Bacteroidota</taxon>
        <taxon>Bacteroidia</taxon>
        <taxon>Bacteroidales</taxon>
        <taxon>Rikenellaceae</taxon>
        <taxon>Alistipes</taxon>
    </lineage>
</organism>
<dbReference type="Proteomes" id="UP000323567">
    <property type="component" value="Unassembled WGS sequence"/>
</dbReference>
<dbReference type="EMBL" id="VVXK01000009">
    <property type="protein sequence ID" value="KAA2370243.1"/>
    <property type="molecule type" value="Genomic_DNA"/>
</dbReference>
<sequence length="215" mass="25481">MKDELKDMTADQLEQLLEQKRAEERQAADKRRRDYEETRADFVKRMAAETRNITGRVREFYDLVVAETDAFRKIMQEYGATRRDDQLGYSVQEGDFRLEVKCNRVKCFDERADVAAARLIDFLKAWIGGREKGADDPMYQLAMTLLERNRKGDLDYKSISKLYDLEAQFNDPEYSEIMQLFKESNVVNGTAINFYFHQRDERGVWHRIEPSFNRM</sequence>
<dbReference type="AlphaFoldDB" id="A0A5B3G998"/>
<evidence type="ECO:0000313" key="2">
    <source>
        <dbReference type="EMBL" id="KAA2370243.1"/>
    </source>
</evidence>
<name>A0A5B3G998_9BACT</name>
<dbReference type="InterPro" id="IPR021505">
    <property type="entry name" value="Phage_B3_Orf6"/>
</dbReference>
<feature type="coiled-coil region" evidence="1">
    <location>
        <begin position="6"/>
        <end position="33"/>
    </location>
</feature>
<reference evidence="2 3" key="1">
    <citation type="journal article" date="2019" name="Nat. Med.">
        <title>A library of human gut bacterial isolates paired with longitudinal multiomics data enables mechanistic microbiome research.</title>
        <authorList>
            <person name="Poyet M."/>
            <person name="Groussin M."/>
            <person name="Gibbons S.M."/>
            <person name="Avila-Pacheco J."/>
            <person name="Jiang X."/>
            <person name="Kearney S.M."/>
            <person name="Perrotta A.R."/>
            <person name="Berdy B."/>
            <person name="Zhao S."/>
            <person name="Lieberman T.D."/>
            <person name="Swanson P.K."/>
            <person name="Smith M."/>
            <person name="Roesemann S."/>
            <person name="Alexander J.E."/>
            <person name="Rich S.A."/>
            <person name="Livny J."/>
            <person name="Vlamakis H."/>
            <person name="Clish C."/>
            <person name="Bullock K."/>
            <person name="Deik A."/>
            <person name="Scott J."/>
            <person name="Pierce K.A."/>
            <person name="Xavier R.J."/>
            <person name="Alm E.J."/>
        </authorList>
    </citation>
    <scope>NUCLEOTIDE SEQUENCE [LARGE SCALE GENOMIC DNA]</scope>
    <source>
        <strain evidence="2 3">BIOML-A2</strain>
    </source>
</reference>
<evidence type="ECO:0000256" key="1">
    <source>
        <dbReference type="SAM" id="Coils"/>
    </source>
</evidence>
<gene>
    <name evidence="2" type="ORF">F2Y13_07895</name>
</gene>
<proteinExistence type="predicted"/>